<sequence>MGGTLSTIRQQAEDASGTEKMEAAALETLKVLEQMANDQLLAFYEKIENTANDSKLIPIDKVLTKYTFVRAMTSKSEDIGEPIKKCANSFSRGPLADGIATLATTVITELLGASQGQRVHDERYAIRLNDFGGISRLDAFFFVYKIQSESIIQKCYSVVACCVVESSVDAKDLNENTVKVVIGQAYGGSPASTQQLIWKQMYWDVFRKKDKTPLTDDEVQEKKADATALKAYWDKMARPS</sequence>
<gene>
    <name evidence="1" type="ORF">yc1106_00029</name>
</gene>
<dbReference type="Proteomes" id="UP001056012">
    <property type="component" value="Chromosome 1"/>
</dbReference>
<dbReference type="AlphaFoldDB" id="A0A9Q8Z0F9"/>
<name>A0A9Q8Z0F9_CURCL</name>
<proteinExistence type="predicted"/>
<accession>A0A9Q8Z0F9</accession>
<evidence type="ECO:0000313" key="1">
    <source>
        <dbReference type="EMBL" id="USP72755.1"/>
    </source>
</evidence>
<dbReference type="EMBL" id="CP089274">
    <property type="protein sequence ID" value="USP72755.1"/>
    <property type="molecule type" value="Genomic_DNA"/>
</dbReference>
<keyword evidence="2" id="KW-1185">Reference proteome</keyword>
<protein>
    <submittedName>
        <fullName evidence="1">Uncharacterized protein</fullName>
    </submittedName>
</protein>
<dbReference type="VEuPathDB" id="FungiDB:yc1106_00029"/>
<organism evidence="1 2">
    <name type="scientific">Curvularia clavata</name>
    <dbReference type="NCBI Taxonomy" id="95742"/>
    <lineage>
        <taxon>Eukaryota</taxon>
        <taxon>Fungi</taxon>
        <taxon>Dikarya</taxon>
        <taxon>Ascomycota</taxon>
        <taxon>Pezizomycotina</taxon>
        <taxon>Dothideomycetes</taxon>
        <taxon>Pleosporomycetidae</taxon>
        <taxon>Pleosporales</taxon>
        <taxon>Pleosporineae</taxon>
        <taxon>Pleosporaceae</taxon>
        <taxon>Curvularia</taxon>
    </lineage>
</organism>
<dbReference type="OrthoDB" id="4757738at2759"/>
<evidence type="ECO:0000313" key="2">
    <source>
        <dbReference type="Proteomes" id="UP001056012"/>
    </source>
</evidence>
<reference evidence="1" key="1">
    <citation type="submission" date="2021-12" db="EMBL/GenBank/DDBJ databases">
        <title>Curvularia clavata genome.</title>
        <authorList>
            <person name="Cao Y."/>
        </authorList>
    </citation>
    <scope>NUCLEOTIDE SEQUENCE</scope>
    <source>
        <strain evidence="1">Yc1106</strain>
    </source>
</reference>